<evidence type="ECO:0000256" key="5">
    <source>
        <dbReference type="ARBA" id="ARBA00023242"/>
    </source>
</evidence>
<dbReference type="Pfam" id="PF00847">
    <property type="entry name" value="AP2"/>
    <property type="match status" value="1"/>
</dbReference>
<evidence type="ECO:0000313" key="8">
    <source>
        <dbReference type="EMBL" id="KAH9313760.1"/>
    </source>
</evidence>
<dbReference type="PRINTS" id="PR00367">
    <property type="entry name" value="ETHRSPELEMNT"/>
</dbReference>
<dbReference type="FunFam" id="3.30.730.10:FF:000005">
    <property type="entry name" value="ethylene-responsive transcription factor RAP2-11"/>
    <property type="match status" value="1"/>
</dbReference>
<organism evidence="8 9">
    <name type="scientific">Taxus chinensis</name>
    <name type="common">Chinese yew</name>
    <name type="synonym">Taxus wallichiana var. chinensis</name>
    <dbReference type="NCBI Taxonomy" id="29808"/>
    <lineage>
        <taxon>Eukaryota</taxon>
        <taxon>Viridiplantae</taxon>
        <taxon>Streptophyta</taxon>
        <taxon>Embryophyta</taxon>
        <taxon>Tracheophyta</taxon>
        <taxon>Spermatophyta</taxon>
        <taxon>Pinopsida</taxon>
        <taxon>Pinidae</taxon>
        <taxon>Conifers II</taxon>
        <taxon>Cupressales</taxon>
        <taxon>Taxaceae</taxon>
        <taxon>Taxus</taxon>
    </lineage>
</organism>
<evidence type="ECO:0000259" key="7">
    <source>
        <dbReference type="PROSITE" id="PS51032"/>
    </source>
</evidence>
<keyword evidence="2" id="KW-0805">Transcription regulation</keyword>
<feature type="domain" description="AP2/ERF" evidence="7">
    <location>
        <begin position="57"/>
        <end position="114"/>
    </location>
</feature>
<dbReference type="SMART" id="SM00380">
    <property type="entry name" value="AP2"/>
    <property type="match status" value="1"/>
</dbReference>
<comment type="subcellular location">
    <subcellularLocation>
        <location evidence="1">Nucleus</location>
    </subcellularLocation>
</comment>
<dbReference type="OMA" id="NETCHAT"/>
<dbReference type="PANTHER" id="PTHR31194:SF197">
    <property type="entry name" value="OS12G0582900 PROTEIN"/>
    <property type="match status" value="1"/>
</dbReference>
<accession>A0AA38L9X6</accession>
<dbReference type="InterPro" id="IPR016177">
    <property type="entry name" value="DNA-bd_dom_sf"/>
</dbReference>
<evidence type="ECO:0000256" key="4">
    <source>
        <dbReference type="ARBA" id="ARBA00023163"/>
    </source>
</evidence>
<dbReference type="GO" id="GO:0005634">
    <property type="term" value="C:nucleus"/>
    <property type="evidence" value="ECO:0007669"/>
    <property type="project" value="UniProtKB-SubCell"/>
</dbReference>
<keyword evidence="9" id="KW-1185">Reference proteome</keyword>
<dbReference type="CDD" id="cd00018">
    <property type="entry name" value="AP2"/>
    <property type="match status" value="1"/>
</dbReference>
<dbReference type="SUPFAM" id="SSF54171">
    <property type="entry name" value="DNA-binding domain"/>
    <property type="match status" value="1"/>
</dbReference>
<dbReference type="PANTHER" id="PTHR31194">
    <property type="entry name" value="SHN SHINE , DNA BINDING / TRANSCRIPTION FACTOR"/>
    <property type="match status" value="1"/>
</dbReference>
<dbReference type="PROSITE" id="PS51032">
    <property type="entry name" value="AP2_ERF"/>
    <property type="match status" value="1"/>
</dbReference>
<comment type="similarity">
    <text evidence="6">Belongs to the AP2/ERF transcription factor family. ERF subfamily.</text>
</comment>
<proteinExistence type="inferred from homology"/>
<keyword evidence="3" id="KW-0238">DNA-binding</keyword>
<keyword evidence="5" id="KW-0539">Nucleus</keyword>
<dbReference type="AlphaFoldDB" id="A0AA38L9X6"/>
<evidence type="ECO:0000256" key="2">
    <source>
        <dbReference type="ARBA" id="ARBA00023015"/>
    </source>
</evidence>
<evidence type="ECO:0000256" key="1">
    <source>
        <dbReference type="ARBA" id="ARBA00004123"/>
    </source>
</evidence>
<keyword evidence="4" id="KW-0804">Transcription</keyword>
<comment type="caution">
    <text evidence="8">The sequence shown here is derived from an EMBL/GenBank/DDBJ whole genome shotgun (WGS) entry which is preliminary data.</text>
</comment>
<protein>
    <recommendedName>
        <fullName evidence="7">AP2/ERF domain-containing protein</fullName>
    </recommendedName>
</protein>
<dbReference type="InterPro" id="IPR001471">
    <property type="entry name" value="AP2/ERF_dom"/>
</dbReference>
<dbReference type="InterPro" id="IPR036955">
    <property type="entry name" value="AP2/ERF_dom_sf"/>
</dbReference>
<dbReference type="GO" id="GO:0003677">
    <property type="term" value="F:DNA binding"/>
    <property type="evidence" value="ECO:0007669"/>
    <property type="project" value="UniProtKB-KW"/>
</dbReference>
<dbReference type="InterPro" id="IPR050913">
    <property type="entry name" value="AP2/ERF_ERF"/>
</dbReference>
<name>A0AA38L9X6_TAXCH</name>
<evidence type="ECO:0000256" key="3">
    <source>
        <dbReference type="ARBA" id="ARBA00023125"/>
    </source>
</evidence>
<dbReference type="EMBL" id="JAHRHJ020000005">
    <property type="protein sequence ID" value="KAH9313760.1"/>
    <property type="molecule type" value="Genomic_DNA"/>
</dbReference>
<dbReference type="Proteomes" id="UP000824469">
    <property type="component" value="Unassembled WGS sequence"/>
</dbReference>
<reference evidence="8 9" key="1">
    <citation type="journal article" date="2021" name="Nat. Plants">
        <title>The Taxus genome provides insights into paclitaxel biosynthesis.</title>
        <authorList>
            <person name="Xiong X."/>
            <person name="Gou J."/>
            <person name="Liao Q."/>
            <person name="Li Y."/>
            <person name="Zhou Q."/>
            <person name="Bi G."/>
            <person name="Li C."/>
            <person name="Du R."/>
            <person name="Wang X."/>
            <person name="Sun T."/>
            <person name="Guo L."/>
            <person name="Liang H."/>
            <person name="Lu P."/>
            <person name="Wu Y."/>
            <person name="Zhang Z."/>
            <person name="Ro D.K."/>
            <person name="Shang Y."/>
            <person name="Huang S."/>
            <person name="Yan J."/>
        </authorList>
    </citation>
    <scope>NUCLEOTIDE SEQUENCE [LARGE SCALE GENOMIC DNA]</scope>
    <source>
        <strain evidence="8">Ta-2019</strain>
    </source>
</reference>
<evidence type="ECO:0000313" key="9">
    <source>
        <dbReference type="Proteomes" id="UP000824469"/>
    </source>
</evidence>
<gene>
    <name evidence="8" type="ORF">KI387_022387</name>
</gene>
<dbReference type="GO" id="GO:0003700">
    <property type="term" value="F:DNA-binding transcription factor activity"/>
    <property type="evidence" value="ECO:0007669"/>
    <property type="project" value="InterPro"/>
</dbReference>
<dbReference type="Gene3D" id="3.30.730.10">
    <property type="entry name" value="AP2/ERF domain"/>
    <property type="match status" value="1"/>
</dbReference>
<evidence type="ECO:0000256" key="6">
    <source>
        <dbReference type="ARBA" id="ARBA00024343"/>
    </source>
</evidence>
<sequence>MAKENSGKLKRGSTTHRDIFMADDINISNNNSATSEMDPSDVGPAFWSRRLGRNRKRFVGVRQRPSGRWVAEIKDTIQKIRLWLGTFDTAEDAARAYDEAACLLRGNNTRTNFWPSPSPHAEGISALPARTARMLLQRLKAANARTSDDEFQSNNGGTMLCNSDCSEENSVSLHSKIKEEAESLSSDEEDIQGPSKLLCLPSHIPSIHNGNVGSTMLITSNINPMGDAHLECKDKFLDIGRTSVINTNNPLGCPDGESGKNSAYTMDNSSPLADSMNVVNSNINGVYNNSLNLMGGDELVLGYSPFAIAAEIAEPADNEMMPSIDAIEEEPYDFGAGSEHNSTMFREDMKRRMYERKISASLYAMNGISEYLHCTAEPALNLSESSNGDQVYPAPETKELLAFPSSSDSAEVADGLETLWNSLDLAPICAVN</sequence>